<dbReference type="Proteomes" id="UP001165190">
    <property type="component" value="Unassembled WGS sequence"/>
</dbReference>
<dbReference type="EMBL" id="BSYR01000037">
    <property type="protein sequence ID" value="GMJ03482.1"/>
    <property type="molecule type" value="Genomic_DNA"/>
</dbReference>
<protein>
    <submittedName>
        <fullName evidence="2">Uncharacterized protein</fullName>
    </submittedName>
</protein>
<keyword evidence="3" id="KW-1185">Reference proteome</keyword>
<organism evidence="2 3">
    <name type="scientific">Hibiscus trionum</name>
    <name type="common">Flower of an hour</name>
    <dbReference type="NCBI Taxonomy" id="183268"/>
    <lineage>
        <taxon>Eukaryota</taxon>
        <taxon>Viridiplantae</taxon>
        <taxon>Streptophyta</taxon>
        <taxon>Embryophyta</taxon>
        <taxon>Tracheophyta</taxon>
        <taxon>Spermatophyta</taxon>
        <taxon>Magnoliopsida</taxon>
        <taxon>eudicotyledons</taxon>
        <taxon>Gunneridae</taxon>
        <taxon>Pentapetalae</taxon>
        <taxon>rosids</taxon>
        <taxon>malvids</taxon>
        <taxon>Malvales</taxon>
        <taxon>Malvaceae</taxon>
        <taxon>Malvoideae</taxon>
        <taxon>Hibiscus</taxon>
    </lineage>
</organism>
<evidence type="ECO:0000313" key="2">
    <source>
        <dbReference type="EMBL" id="GMJ03482.1"/>
    </source>
</evidence>
<accession>A0A9W7IYM8</accession>
<gene>
    <name evidence="2" type="ORF">HRI_004017400</name>
</gene>
<feature type="region of interest" description="Disordered" evidence="1">
    <location>
        <begin position="129"/>
        <end position="159"/>
    </location>
</feature>
<sequence>MASAVIANQSKNWPPLPKSSVAKFMGKVPYPETKPKYNPKFNKKHYFNQQLPSHADSAGHVVDDYPAVAQSAASDAASSIYRKQNEFNSGISVSFRISSYSRNELIDLKNRLITELEGVHELNNRINSNDFHARSSSKPLPQRSISGNKRPLPLISAKN</sequence>
<evidence type="ECO:0000256" key="1">
    <source>
        <dbReference type="SAM" id="MobiDB-lite"/>
    </source>
</evidence>
<reference evidence="2" key="1">
    <citation type="submission" date="2023-05" db="EMBL/GenBank/DDBJ databases">
        <title>Genome and transcriptome analyses reveal genes involved in the formation of fine ridges on petal epidermal cells in Hibiscus trionum.</title>
        <authorList>
            <person name="Koshimizu S."/>
            <person name="Masuda S."/>
            <person name="Ishii T."/>
            <person name="Shirasu K."/>
            <person name="Hoshino A."/>
            <person name="Arita M."/>
        </authorList>
    </citation>
    <scope>NUCLEOTIDE SEQUENCE</scope>
    <source>
        <strain evidence="2">Hamamatsu line</strain>
    </source>
</reference>
<name>A0A9W7IYM8_HIBTR</name>
<evidence type="ECO:0000313" key="3">
    <source>
        <dbReference type="Proteomes" id="UP001165190"/>
    </source>
</evidence>
<proteinExistence type="predicted"/>
<feature type="compositionally biased region" description="Polar residues" evidence="1">
    <location>
        <begin position="129"/>
        <end position="147"/>
    </location>
</feature>
<comment type="caution">
    <text evidence="2">The sequence shown here is derived from an EMBL/GenBank/DDBJ whole genome shotgun (WGS) entry which is preliminary data.</text>
</comment>
<dbReference type="OrthoDB" id="21449at2759"/>
<dbReference type="AlphaFoldDB" id="A0A9W7IYM8"/>